<dbReference type="PANTHER" id="PTHR34822:SF1">
    <property type="entry name" value="GRPB FAMILY PROTEIN"/>
    <property type="match status" value="1"/>
</dbReference>
<comment type="similarity">
    <text evidence="1">Belongs to the bleomycin resistance protein family.</text>
</comment>
<proteinExistence type="inferred from homology"/>
<dbReference type="Pfam" id="PF04229">
    <property type="entry name" value="GrpB"/>
    <property type="match status" value="1"/>
</dbReference>
<evidence type="ECO:0000256" key="3">
    <source>
        <dbReference type="ARBA" id="ARBA00023251"/>
    </source>
</evidence>
<dbReference type="SUPFAM" id="SSF54593">
    <property type="entry name" value="Glyoxalase/Bleomycin resistance protein/Dihydroxybiphenyl dioxygenase"/>
    <property type="match status" value="1"/>
</dbReference>
<dbReference type="InterPro" id="IPR043519">
    <property type="entry name" value="NT_sf"/>
</dbReference>
<sequence>MPTSVLLKNYDPAWPRHFAKVADELCQLLDIPLSALEHVGSTAVPGLNAKPIIDIDITVPDGAAIAEMAATLETAGYTPRGSRHGDGVFAFVMNDSPGRRVYLCPEGSQTHSGRIAFRDALRKSTELSYVYGLLKQELAALYPQDGDLYTQAKGRFIRTVTDTHAAKDIALVPEFAVTDWQASRAFYTQLLGFSIAYERPEEGFSYLTLGGAALMIDQIGLGRTFEIDGAPPERPFGRGLNVQIQVEDVDVIMQRLAQAGIGLYLPLEEKWYRKDTLELGNRQFVVADPDGYLLRFYQDLGARPVEAE</sequence>
<gene>
    <name evidence="5" type="ORF">GOZ95_17245</name>
</gene>
<dbReference type="SUPFAM" id="SSF81301">
    <property type="entry name" value="Nucleotidyltransferase"/>
    <property type="match status" value="1"/>
</dbReference>
<dbReference type="Gene3D" id="3.10.180.10">
    <property type="entry name" value="2,3-Dihydroxybiphenyl 1,2-Dioxygenase, domain 1"/>
    <property type="match status" value="1"/>
</dbReference>
<reference evidence="5 6" key="1">
    <citation type="submission" date="2019-12" db="EMBL/GenBank/DDBJ databases">
        <title>Whole-genome sequencing of Allorhizobium vitis.</title>
        <authorList>
            <person name="Gan H.M."/>
            <person name="Szegedi E."/>
            <person name="Burr T."/>
            <person name="Savka M.A."/>
        </authorList>
    </citation>
    <scope>NUCLEOTIDE SEQUENCE [LARGE SCALE GENOMIC DNA]</scope>
    <source>
        <strain evidence="5 6">CG989</strain>
    </source>
</reference>
<organism evidence="5 6">
    <name type="scientific">Agrobacterium vitis</name>
    <name type="common">Rhizobium vitis</name>
    <dbReference type="NCBI Taxonomy" id="373"/>
    <lineage>
        <taxon>Bacteria</taxon>
        <taxon>Pseudomonadati</taxon>
        <taxon>Pseudomonadota</taxon>
        <taxon>Alphaproteobacteria</taxon>
        <taxon>Hyphomicrobiales</taxon>
        <taxon>Rhizobiaceae</taxon>
        <taxon>Rhizobium/Agrobacterium group</taxon>
        <taxon>Agrobacterium</taxon>
    </lineage>
</organism>
<evidence type="ECO:0000259" key="4">
    <source>
        <dbReference type="PROSITE" id="PS51819"/>
    </source>
</evidence>
<keyword evidence="3" id="KW-0046">Antibiotic resistance</keyword>
<evidence type="ECO:0000313" key="5">
    <source>
        <dbReference type="EMBL" id="MUZ59190.1"/>
    </source>
</evidence>
<comment type="caution">
    <text evidence="5">The sequence shown here is derived from an EMBL/GenBank/DDBJ whole genome shotgun (WGS) entry which is preliminary data.</text>
</comment>
<feature type="domain" description="VOC" evidence="4">
    <location>
        <begin position="168"/>
        <end position="299"/>
    </location>
</feature>
<dbReference type="Proteomes" id="UP000436692">
    <property type="component" value="Unassembled WGS sequence"/>
</dbReference>
<dbReference type="CDD" id="cd08349">
    <property type="entry name" value="BLMA_like"/>
    <property type="match status" value="1"/>
</dbReference>
<dbReference type="InterPro" id="IPR000335">
    <property type="entry name" value="Bleomycin-R"/>
</dbReference>
<dbReference type="GO" id="GO:0046677">
    <property type="term" value="P:response to antibiotic"/>
    <property type="evidence" value="ECO:0007669"/>
    <property type="project" value="UniProtKB-KW"/>
</dbReference>
<dbReference type="PANTHER" id="PTHR34822">
    <property type="entry name" value="GRPB DOMAIN PROTEIN (AFU_ORTHOLOGUE AFUA_1G01530)"/>
    <property type="match status" value="1"/>
</dbReference>
<dbReference type="Gene3D" id="3.30.460.10">
    <property type="entry name" value="Beta Polymerase, domain 2"/>
    <property type="match status" value="1"/>
</dbReference>
<dbReference type="Pfam" id="PF00903">
    <property type="entry name" value="Glyoxalase"/>
    <property type="match status" value="1"/>
</dbReference>
<protein>
    <recommendedName>
        <fullName evidence="2">Bleomycin resistance protein</fullName>
    </recommendedName>
</protein>
<dbReference type="PROSITE" id="PS51819">
    <property type="entry name" value="VOC"/>
    <property type="match status" value="1"/>
</dbReference>
<name>A0AAE4WFJ8_AGRVI</name>
<evidence type="ECO:0000256" key="1">
    <source>
        <dbReference type="ARBA" id="ARBA00011051"/>
    </source>
</evidence>
<dbReference type="InterPro" id="IPR029068">
    <property type="entry name" value="Glyas_Bleomycin-R_OHBP_Dase"/>
</dbReference>
<evidence type="ECO:0000256" key="2">
    <source>
        <dbReference type="ARBA" id="ARBA00021572"/>
    </source>
</evidence>
<dbReference type="InterPro" id="IPR007344">
    <property type="entry name" value="GrpB/CoaE"/>
</dbReference>
<dbReference type="InterPro" id="IPR037523">
    <property type="entry name" value="VOC_core"/>
</dbReference>
<accession>A0AAE4WFJ8</accession>
<evidence type="ECO:0000313" key="6">
    <source>
        <dbReference type="Proteomes" id="UP000436692"/>
    </source>
</evidence>
<dbReference type="InterPro" id="IPR004360">
    <property type="entry name" value="Glyas_Fos-R_dOase_dom"/>
</dbReference>
<dbReference type="EMBL" id="WPHM01000009">
    <property type="protein sequence ID" value="MUZ59190.1"/>
    <property type="molecule type" value="Genomic_DNA"/>
</dbReference>
<dbReference type="AlphaFoldDB" id="A0AAE4WFJ8"/>